<dbReference type="AlphaFoldDB" id="A0ABD5NPS1"/>
<feature type="transmembrane region" description="Helical" evidence="1">
    <location>
        <begin position="316"/>
        <end position="338"/>
    </location>
</feature>
<sequence>MGGLLTFVYARTLARIGPPAIGVAVGLGLAADSPVLSLSILVATPAMVALAVAVGAASGIAGRHAVTHVVGGRGIRGSVRLVAGVVVFAATFAIASLVGAPFSDSTRFGPESGLDSLSPVIEFFRPSGDATGILALRWLAAFSTLSLIVLALVSVSVASAQRHWLADPVGTSRAVDSRSLLARGRLDRLLGGRVSRSTRTVIRGTWRVERRNPRGLLYPTFVLVFVGVLGFPVFALAGIPFALLLVLALGLAAGVVFGTDPVGRAYRPLPLLLTTADARTFVVGPLVATVLTAVVLVAVGFVPLGLLSAASVPETLLLAVVGVGFAATTTAVALAMGLDVSTDAVGRVPTYFSDVRTYGETGWGQFRRVGTGFLLTSAVGLPAFLGNAAWVYDPLAAVGVPIVAVRLGSLALTICVAAGVSWWSSRVAIERYRGYELV</sequence>
<feature type="transmembrane region" description="Helical" evidence="1">
    <location>
        <begin position="241"/>
        <end position="259"/>
    </location>
</feature>
<proteinExistence type="predicted"/>
<feature type="transmembrane region" description="Helical" evidence="1">
    <location>
        <begin position="398"/>
        <end position="423"/>
    </location>
</feature>
<feature type="transmembrane region" description="Helical" evidence="1">
    <location>
        <begin position="280"/>
        <end position="304"/>
    </location>
</feature>
<name>A0ABD5NPS1_9EURY</name>
<evidence type="ECO:0000256" key="1">
    <source>
        <dbReference type="SAM" id="Phobius"/>
    </source>
</evidence>
<comment type="caution">
    <text evidence="2">The sequence shown here is derived from an EMBL/GenBank/DDBJ whole genome shotgun (WGS) entry which is preliminary data.</text>
</comment>
<evidence type="ECO:0000313" key="2">
    <source>
        <dbReference type="EMBL" id="MFC3959023.1"/>
    </source>
</evidence>
<organism evidence="2 3">
    <name type="scientific">Halovivax cerinus</name>
    <dbReference type="NCBI Taxonomy" id="1487865"/>
    <lineage>
        <taxon>Archaea</taxon>
        <taxon>Methanobacteriati</taxon>
        <taxon>Methanobacteriota</taxon>
        <taxon>Stenosarchaea group</taxon>
        <taxon>Halobacteria</taxon>
        <taxon>Halobacteriales</taxon>
        <taxon>Natrialbaceae</taxon>
        <taxon>Halovivax</taxon>
    </lineage>
</organism>
<feature type="transmembrane region" description="Helical" evidence="1">
    <location>
        <begin position="135"/>
        <end position="155"/>
    </location>
</feature>
<keyword evidence="1" id="KW-1133">Transmembrane helix</keyword>
<keyword evidence="1" id="KW-0472">Membrane</keyword>
<reference evidence="2 3" key="1">
    <citation type="journal article" date="2019" name="Int. J. Syst. Evol. Microbiol.">
        <title>The Global Catalogue of Microorganisms (GCM) 10K type strain sequencing project: providing services to taxonomists for standard genome sequencing and annotation.</title>
        <authorList>
            <consortium name="The Broad Institute Genomics Platform"/>
            <consortium name="The Broad Institute Genome Sequencing Center for Infectious Disease"/>
            <person name="Wu L."/>
            <person name="Ma J."/>
        </authorList>
    </citation>
    <scope>NUCLEOTIDE SEQUENCE [LARGE SCALE GENOMIC DNA]</scope>
    <source>
        <strain evidence="2 3">IBRC-M 10256</strain>
    </source>
</reference>
<dbReference type="EMBL" id="JBHSAQ010000010">
    <property type="protein sequence ID" value="MFC3959023.1"/>
    <property type="molecule type" value="Genomic_DNA"/>
</dbReference>
<feature type="transmembrane region" description="Helical" evidence="1">
    <location>
        <begin position="216"/>
        <end position="235"/>
    </location>
</feature>
<protein>
    <submittedName>
        <fullName evidence="2">Uncharacterized protein</fullName>
    </submittedName>
</protein>
<feature type="transmembrane region" description="Helical" evidence="1">
    <location>
        <begin position="81"/>
        <end position="102"/>
    </location>
</feature>
<feature type="transmembrane region" description="Helical" evidence="1">
    <location>
        <begin position="373"/>
        <end position="392"/>
    </location>
</feature>
<keyword evidence="3" id="KW-1185">Reference proteome</keyword>
<dbReference type="Proteomes" id="UP001595846">
    <property type="component" value="Unassembled WGS sequence"/>
</dbReference>
<feature type="transmembrane region" description="Helical" evidence="1">
    <location>
        <begin position="12"/>
        <end position="31"/>
    </location>
</feature>
<accession>A0ABD5NPS1</accession>
<gene>
    <name evidence="2" type="ORF">ACFOUR_11675</name>
</gene>
<keyword evidence="1" id="KW-0812">Transmembrane</keyword>
<evidence type="ECO:0000313" key="3">
    <source>
        <dbReference type="Proteomes" id="UP001595846"/>
    </source>
</evidence>
<feature type="transmembrane region" description="Helical" evidence="1">
    <location>
        <begin position="37"/>
        <end position="60"/>
    </location>
</feature>